<dbReference type="Gene3D" id="1.10.238.120">
    <property type="entry name" value="Jann4075-like"/>
    <property type="match status" value="1"/>
</dbReference>
<proteinExistence type="predicted"/>
<dbReference type="Proteomes" id="UP001139344">
    <property type="component" value="Unassembled WGS sequence"/>
</dbReference>
<evidence type="ECO:0000313" key="1">
    <source>
        <dbReference type="EMBL" id="MCG9972064.1"/>
    </source>
</evidence>
<accession>A0A9X1UYQ6</accession>
<gene>
    <name evidence="1" type="ORF">LU635_10495</name>
</gene>
<organism evidence="1 2">
    <name type="scientific">Christiangramia crocea</name>
    <dbReference type="NCBI Taxonomy" id="2904124"/>
    <lineage>
        <taxon>Bacteria</taxon>
        <taxon>Pseudomonadati</taxon>
        <taxon>Bacteroidota</taxon>
        <taxon>Flavobacteriia</taxon>
        <taxon>Flavobacteriales</taxon>
        <taxon>Flavobacteriaceae</taxon>
        <taxon>Christiangramia</taxon>
    </lineage>
</organism>
<dbReference type="EMBL" id="JAJSON010000023">
    <property type="protein sequence ID" value="MCG9972064.1"/>
    <property type="molecule type" value="Genomic_DNA"/>
</dbReference>
<dbReference type="InterPro" id="IPR023154">
    <property type="entry name" value="Jann4075-like_sf"/>
</dbReference>
<name>A0A9X1UYQ6_9FLAO</name>
<protein>
    <submittedName>
        <fullName evidence="1">DUF2853 family protein</fullName>
    </submittedName>
</protein>
<dbReference type="InterPro" id="IPR021274">
    <property type="entry name" value="DUF2853"/>
</dbReference>
<dbReference type="Pfam" id="PF11015">
    <property type="entry name" value="DUF2853"/>
    <property type="match status" value="1"/>
</dbReference>
<dbReference type="AlphaFoldDB" id="A0A9X1UYQ6"/>
<reference evidence="1" key="1">
    <citation type="submission" date="2021-12" db="EMBL/GenBank/DDBJ databases">
        <title>Description of Gramella crocea sp. nov., a new bacterium isolated from activated sludge.</title>
        <authorList>
            <person name="Zhang X."/>
        </authorList>
    </citation>
    <scope>NUCLEOTIDE SEQUENCE</scope>
    <source>
        <strain evidence="1">YB25</strain>
    </source>
</reference>
<sequence>MSKLDEKVGKYLDDLKSKVGENDPDVDLLRKITESLGPSIYNADAETVASTSESELDTVKRNFIDKKLGISDQSKANEALNQVLEKYGKSNRNKYRVVIYYLLTKHFKKESVFK</sequence>
<keyword evidence="2" id="KW-1185">Reference proteome</keyword>
<evidence type="ECO:0000313" key="2">
    <source>
        <dbReference type="Proteomes" id="UP001139344"/>
    </source>
</evidence>
<dbReference type="SUPFAM" id="SSF158587">
    <property type="entry name" value="Jann4075-like"/>
    <property type="match status" value="1"/>
</dbReference>
<dbReference type="RefSeq" id="WP_240098933.1">
    <property type="nucleotide sequence ID" value="NZ_JAJSON010000023.1"/>
</dbReference>
<comment type="caution">
    <text evidence="1">The sequence shown here is derived from an EMBL/GenBank/DDBJ whole genome shotgun (WGS) entry which is preliminary data.</text>
</comment>